<proteinExistence type="predicted"/>
<comment type="caution">
    <text evidence="1">The sequence shown here is derived from an EMBL/GenBank/DDBJ whole genome shotgun (WGS) entry which is preliminary data.</text>
</comment>
<reference evidence="1 2" key="1">
    <citation type="journal article" date="2022" name="Plant J.">
        <title>Chromosome-level genome of Camellia lanceoleosa provides a valuable resource for understanding genome evolution and self-incompatibility.</title>
        <authorList>
            <person name="Gong W."/>
            <person name="Xiao S."/>
            <person name="Wang L."/>
            <person name="Liao Z."/>
            <person name="Chang Y."/>
            <person name="Mo W."/>
            <person name="Hu G."/>
            <person name="Li W."/>
            <person name="Zhao G."/>
            <person name="Zhu H."/>
            <person name="Hu X."/>
            <person name="Ji K."/>
            <person name="Xiang X."/>
            <person name="Song Q."/>
            <person name="Yuan D."/>
            <person name="Jin S."/>
            <person name="Zhang L."/>
        </authorList>
    </citation>
    <scope>NUCLEOTIDE SEQUENCE [LARGE SCALE GENOMIC DNA]</scope>
    <source>
        <strain evidence="1">SQ_2022a</strain>
    </source>
</reference>
<accession>A0ACC0GTA5</accession>
<gene>
    <name evidence="1" type="ORF">LOK49_LG08G00217</name>
</gene>
<dbReference type="Proteomes" id="UP001060215">
    <property type="component" value="Chromosome 9"/>
</dbReference>
<dbReference type="EMBL" id="CM045766">
    <property type="protein sequence ID" value="KAI8003833.1"/>
    <property type="molecule type" value="Genomic_DNA"/>
</dbReference>
<keyword evidence="2" id="KW-1185">Reference proteome</keyword>
<name>A0ACC0GTA5_9ERIC</name>
<organism evidence="1 2">
    <name type="scientific">Camellia lanceoleosa</name>
    <dbReference type="NCBI Taxonomy" id="1840588"/>
    <lineage>
        <taxon>Eukaryota</taxon>
        <taxon>Viridiplantae</taxon>
        <taxon>Streptophyta</taxon>
        <taxon>Embryophyta</taxon>
        <taxon>Tracheophyta</taxon>
        <taxon>Spermatophyta</taxon>
        <taxon>Magnoliopsida</taxon>
        <taxon>eudicotyledons</taxon>
        <taxon>Gunneridae</taxon>
        <taxon>Pentapetalae</taxon>
        <taxon>asterids</taxon>
        <taxon>Ericales</taxon>
        <taxon>Theaceae</taxon>
        <taxon>Camellia</taxon>
    </lineage>
</organism>
<evidence type="ECO:0000313" key="1">
    <source>
        <dbReference type="EMBL" id="KAI8003833.1"/>
    </source>
</evidence>
<sequence length="280" mass="31513">MDATTYSETPQDTLCEEIKSFFDSAPPLKDGRCISKKLNEFIERNSQSTDKVMCVTSGGTTVPLEKRCVRYIDNFSSGHKGAASTEYFLKAGYSVIFFTFFFFWSPRMGSYQPFCRSLPEDPLLECFEVSEELNIQVHQSHSKAVKRAISEHCSAVEGGLLLKLPFTSIFAYLQILQLIAMSMRNLETRTMFYLATAASDFDVPWNSMSGSGPSDMQLVQVPKTFSVLRNDLAPMAFFISFKKADMALKKYKMHVVVANKLSTHKEKVVAVTSSRKISLL</sequence>
<protein>
    <submittedName>
        <fullName evidence="1">Phosphopantothenate--cysteine ligase 1</fullName>
    </submittedName>
</protein>
<evidence type="ECO:0000313" key="2">
    <source>
        <dbReference type="Proteomes" id="UP001060215"/>
    </source>
</evidence>
<keyword evidence="1" id="KW-0436">Ligase</keyword>